<evidence type="ECO:0000256" key="1">
    <source>
        <dbReference type="SAM" id="MobiDB-lite"/>
    </source>
</evidence>
<gene>
    <name evidence="3" type="ORF">BDP55DRAFT_401238</name>
</gene>
<comment type="caution">
    <text evidence="3">The sequence shown here is derived from an EMBL/GenBank/DDBJ whole genome shotgun (WGS) entry which is preliminary data.</text>
</comment>
<evidence type="ECO:0000313" key="4">
    <source>
        <dbReference type="Proteomes" id="UP001224890"/>
    </source>
</evidence>
<feature type="region of interest" description="Disordered" evidence="1">
    <location>
        <begin position="33"/>
        <end position="53"/>
    </location>
</feature>
<feature type="signal peptide" evidence="2">
    <location>
        <begin position="1"/>
        <end position="20"/>
    </location>
</feature>
<name>A0AAJ0EM45_9PEZI</name>
<keyword evidence="4" id="KW-1185">Reference proteome</keyword>
<feature type="compositionally biased region" description="Polar residues" evidence="1">
    <location>
        <begin position="33"/>
        <end position="42"/>
    </location>
</feature>
<dbReference type="AlphaFoldDB" id="A0AAJ0EM45"/>
<dbReference type="GeneID" id="85451824"/>
<evidence type="ECO:0008006" key="5">
    <source>
        <dbReference type="Google" id="ProtNLM"/>
    </source>
</evidence>
<dbReference type="RefSeq" id="XP_060423039.1">
    <property type="nucleotide sequence ID" value="XM_060567298.1"/>
</dbReference>
<organism evidence="3 4">
    <name type="scientific">Colletotrichum godetiae</name>
    <dbReference type="NCBI Taxonomy" id="1209918"/>
    <lineage>
        <taxon>Eukaryota</taxon>
        <taxon>Fungi</taxon>
        <taxon>Dikarya</taxon>
        <taxon>Ascomycota</taxon>
        <taxon>Pezizomycotina</taxon>
        <taxon>Sordariomycetes</taxon>
        <taxon>Hypocreomycetidae</taxon>
        <taxon>Glomerellales</taxon>
        <taxon>Glomerellaceae</taxon>
        <taxon>Colletotrichum</taxon>
        <taxon>Colletotrichum acutatum species complex</taxon>
    </lineage>
</organism>
<dbReference type="Proteomes" id="UP001224890">
    <property type="component" value="Unassembled WGS sequence"/>
</dbReference>
<keyword evidence="2" id="KW-0732">Signal</keyword>
<feature type="chain" id="PRO_5042565661" description="Secreted protein" evidence="2">
    <location>
        <begin position="21"/>
        <end position="80"/>
    </location>
</feature>
<accession>A0AAJ0EM45</accession>
<proteinExistence type="predicted"/>
<dbReference type="EMBL" id="JAHMHR010000076">
    <property type="protein sequence ID" value="KAK1658275.1"/>
    <property type="molecule type" value="Genomic_DNA"/>
</dbReference>
<reference evidence="3" key="1">
    <citation type="submission" date="2021-06" db="EMBL/GenBank/DDBJ databases">
        <title>Comparative genomics, transcriptomics and evolutionary studies reveal genomic signatures of adaptation to plant cell wall in hemibiotrophic fungi.</title>
        <authorList>
            <consortium name="DOE Joint Genome Institute"/>
            <person name="Baroncelli R."/>
            <person name="Diaz J.F."/>
            <person name="Benocci T."/>
            <person name="Peng M."/>
            <person name="Battaglia E."/>
            <person name="Haridas S."/>
            <person name="Andreopoulos W."/>
            <person name="Labutti K."/>
            <person name="Pangilinan J."/>
            <person name="Floch G.L."/>
            <person name="Makela M.R."/>
            <person name="Henrissat B."/>
            <person name="Grigoriev I.V."/>
            <person name="Crouch J.A."/>
            <person name="De Vries R.P."/>
            <person name="Sukno S.A."/>
            <person name="Thon M.R."/>
        </authorList>
    </citation>
    <scope>NUCLEOTIDE SEQUENCE</scope>
    <source>
        <strain evidence="3">CBS 193.32</strain>
    </source>
</reference>
<protein>
    <recommendedName>
        <fullName evidence="5">Secreted protein</fullName>
    </recommendedName>
</protein>
<sequence>MVATMCLLSAATSVLLRVYTKVVASGKAATTRPILTTPTSSPGNPPRRTARGSRSSWFILAPSEFHQKIASFFQAKLDIF</sequence>
<evidence type="ECO:0000256" key="2">
    <source>
        <dbReference type="SAM" id="SignalP"/>
    </source>
</evidence>
<evidence type="ECO:0000313" key="3">
    <source>
        <dbReference type="EMBL" id="KAK1658275.1"/>
    </source>
</evidence>